<dbReference type="AlphaFoldDB" id="A0A2G2Y3W6"/>
<dbReference type="PANTHER" id="PTHR22999:SF23">
    <property type="entry name" value="SORTING NEXIN-16"/>
    <property type="match status" value="1"/>
</dbReference>
<dbReference type="EMBL" id="AYRZ02000015">
    <property type="protein sequence ID" value="PHT64410.1"/>
    <property type="molecule type" value="Genomic_DNA"/>
</dbReference>
<name>A0A2G2Y3W6_CAPAN</name>
<comment type="caution">
    <text evidence="4">The sequence shown here is derived from an EMBL/GenBank/DDBJ whole genome shotgun (WGS) entry which is preliminary data.</text>
</comment>
<dbReference type="GO" id="GO:0005737">
    <property type="term" value="C:cytoplasm"/>
    <property type="evidence" value="ECO:0007669"/>
    <property type="project" value="UniProtKB-SubCell"/>
</dbReference>
<comment type="subcellular location">
    <subcellularLocation>
        <location evidence="1">Cytoplasm</location>
    </subcellularLocation>
</comment>
<evidence type="ECO:0000313" key="5">
    <source>
        <dbReference type="Proteomes" id="UP000222542"/>
    </source>
</evidence>
<reference evidence="4 5" key="2">
    <citation type="journal article" date="2017" name="Genome Biol.">
        <title>New reference genome sequences of hot pepper reveal the massive evolution of plant disease-resistance genes by retroduplication.</title>
        <authorList>
            <person name="Kim S."/>
            <person name="Park J."/>
            <person name="Yeom S.I."/>
            <person name="Kim Y.M."/>
            <person name="Seo E."/>
            <person name="Kim K.T."/>
            <person name="Kim M.S."/>
            <person name="Lee J.M."/>
            <person name="Cheong K."/>
            <person name="Shin H.S."/>
            <person name="Kim S.B."/>
            <person name="Han K."/>
            <person name="Lee J."/>
            <person name="Park M."/>
            <person name="Lee H.A."/>
            <person name="Lee H.Y."/>
            <person name="Lee Y."/>
            <person name="Oh S."/>
            <person name="Lee J.H."/>
            <person name="Choi E."/>
            <person name="Choi E."/>
            <person name="Lee S.E."/>
            <person name="Jeon J."/>
            <person name="Kim H."/>
            <person name="Choi G."/>
            <person name="Song H."/>
            <person name="Lee J."/>
            <person name="Lee S.C."/>
            <person name="Kwon J.K."/>
            <person name="Lee H.Y."/>
            <person name="Koo N."/>
            <person name="Hong Y."/>
            <person name="Kim R.W."/>
            <person name="Kang W.H."/>
            <person name="Huh J.H."/>
            <person name="Kang B.C."/>
            <person name="Yang T.J."/>
            <person name="Lee Y.H."/>
            <person name="Bennetzen J.L."/>
            <person name="Choi D."/>
        </authorList>
    </citation>
    <scope>NUCLEOTIDE SEQUENCE [LARGE SCALE GENOMIC DNA]</scope>
    <source>
        <strain evidence="5">cv. CM334</strain>
    </source>
</reference>
<evidence type="ECO:0000313" key="4">
    <source>
        <dbReference type="EMBL" id="PHT64410.1"/>
    </source>
</evidence>
<dbReference type="STRING" id="4072.A0A2G2Y3W6"/>
<evidence type="ECO:0000256" key="1">
    <source>
        <dbReference type="ARBA" id="ARBA00004496"/>
    </source>
</evidence>
<keyword evidence="5" id="KW-1185">Reference proteome</keyword>
<sequence>MTRKAPKQTGAHQKQLDILASTCAVYELRETSTAVVKLLINFERDTSTSMWMNLPVAVLLVSGSRILFNEVDFRWKVRNVRPPTYLTHLEKKQLSVNDSRLSTLPPTLKWKRKIGSPLVEAAAEVFIGKVLHDFVIDLWYSDITPDKEVPELIHEIVMDVLGEISGRAKEINLVEL</sequence>
<dbReference type="Gramene" id="PHT64410">
    <property type="protein sequence ID" value="PHT64410"/>
    <property type="gene ID" value="T459_31761"/>
</dbReference>
<protein>
    <recommendedName>
        <fullName evidence="3">PXA domain-containing protein</fullName>
    </recommendedName>
</protein>
<dbReference type="InterPro" id="IPR003114">
    <property type="entry name" value="Phox_assoc"/>
</dbReference>
<gene>
    <name evidence="4" type="ORF">T459_31761</name>
</gene>
<reference evidence="4 5" key="1">
    <citation type="journal article" date="2014" name="Nat. Genet.">
        <title>Genome sequence of the hot pepper provides insights into the evolution of pungency in Capsicum species.</title>
        <authorList>
            <person name="Kim S."/>
            <person name="Park M."/>
            <person name="Yeom S.I."/>
            <person name="Kim Y.M."/>
            <person name="Lee J.M."/>
            <person name="Lee H.A."/>
            <person name="Seo E."/>
            <person name="Choi J."/>
            <person name="Cheong K."/>
            <person name="Kim K.T."/>
            <person name="Jung K."/>
            <person name="Lee G.W."/>
            <person name="Oh S.K."/>
            <person name="Bae C."/>
            <person name="Kim S.B."/>
            <person name="Lee H.Y."/>
            <person name="Kim S.Y."/>
            <person name="Kim M.S."/>
            <person name="Kang B.C."/>
            <person name="Jo Y.D."/>
            <person name="Yang H.B."/>
            <person name="Jeong H.J."/>
            <person name="Kang W.H."/>
            <person name="Kwon J.K."/>
            <person name="Shin C."/>
            <person name="Lim J.Y."/>
            <person name="Park J.H."/>
            <person name="Huh J.H."/>
            <person name="Kim J.S."/>
            <person name="Kim B.D."/>
            <person name="Cohen O."/>
            <person name="Paran I."/>
            <person name="Suh M.C."/>
            <person name="Lee S.B."/>
            <person name="Kim Y.K."/>
            <person name="Shin Y."/>
            <person name="Noh S.J."/>
            <person name="Park J."/>
            <person name="Seo Y.S."/>
            <person name="Kwon S.Y."/>
            <person name="Kim H.A."/>
            <person name="Park J.M."/>
            <person name="Kim H.J."/>
            <person name="Choi S.B."/>
            <person name="Bosland P.W."/>
            <person name="Reeves G."/>
            <person name="Jo S.H."/>
            <person name="Lee B.W."/>
            <person name="Cho H.T."/>
            <person name="Choi H.S."/>
            <person name="Lee M.S."/>
            <person name="Yu Y."/>
            <person name="Do Choi Y."/>
            <person name="Park B.S."/>
            <person name="van Deynze A."/>
            <person name="Ashrafi H."/>
            <person name="Hill T."/>
            <person name="Kim W.T."/>
            <person name="Pai H.S."/>
            <person name="Ahn H.K."/>
            <person name="Yeam I."/>
            <person name="Giovannoni J.J."/>
            <person name="Rose J.K."/>
            <person name="Sorensen I."/>
            <person name="Lee S.J."/>
            <person name="Kim R.W."/>
            <person name="Choi I.Y."/>
            <person name="Choi B.S."/>
            <person name="Lim J.S."/>
            <person name="Lee Y.H."/>
            <person name="Choi D."/>
        </authorList>
    </citation>
    <scope>NUCLEOTIDE SEQUENCE [LARGE SCALE GENOMIC DNA]</scope>
    <source>
        <strain evidence="5">cv. CM334</strain>
    </source>
</reference>
<evidence type="ECO:0000259" key="3">
    <source>
        <dbReference type="PROSITE" id="PS51207"/>
    </source>
</evidence>
<proteinExistence type="predicted"/>
<evidence type="ECO:0000256" key="2">
    <source>
        <dbReference type="ARBA" id="ARBA00022490"/>
    </source>
</evidence>
<accession>A0A2G2Y3W6</accession>
<dbReference type="InterPro" id="IPR051837">
    <property type="entry name" value="SortingNexin/PXDomain-PKLike"/>
</dbReference>
<organism evidence="4 5">
    <name type="scientific">Capsicum annuum</name>
    <name type="common">Capsicum pepper</name>
    <dbReference type="NCBI Taxonomy" id="4072"/>
    <lineage>
        <taxon>Eukaryota</taxon>
        <taxon>Viridiplantae</taxon>
        <taxon>Streptophyta</taxon>
        <taxon>Embryophyta</taxon>
        <taxon>Tracheophyta</taxon>
        <taxon>Spermatophyta</taxon>
        <taxon>Magnoliopsida</taxon>
        <taxon>eudicotyledons</taxon>
        <taxon>Gunneridae</taxon>
        <taxon>Pentapetalae</taxon>
        <taxon>asterids</taxon>
        <taxon>lamiids</taxon>
        <taxon>Solanales</taxon>
        <taxon>Solanaceae</taxon>
        <taxon>Solanoideae</taxon>
        <taxon>Capsiceae</taxon>
        <taxon>Capsicum</taxon>
    </lineage>
</organism>
<dbReference type="PROSITE" id="PS51207">
    <property type="entry name" value="PXA"/>
    <property type="match status" value="1"/>
</dbReference>
<keyword evidence="2" id="KW-0963">Cytoplasm</keyword>
<dbReference type="Pfam" id="PF02194">
    <property type="entry name" value="PXA"/>
    <property type="match status" value="1"/>
</dbReference>
<dbReference type="PANTHER" id="PTHR22999">
    <property type="entry name" value="PX SERINE/THREONINE KINASE PXK"/>
    <property type="match status" value="1"/>
</dbReference>
<dbReference type="Proteomes" id="UP000222542">
    <property type="component" value="Unassembled WGS sequence"/>
</dbReference>
<feature type="domain" description="PXA" evidence="3">
    <location>
        <begin position="116"/>
        <end position="176"/>
    </location>
</feature>